<evidence type="ECO:0000256" key="1">
    <source>
        <dbReference type="SAM" id="Phobius"/>
    </source>
</evidence>
<comment type="caution">
    <text evidence="2">The sequence shown here is derived from an EMBL/GenBank/DDBJ whole genome shotgun (WGS) entry which is preliminary data.</text>
</comment>
<keyword evidence="1" id="KW-0812">Transmembrane</keyword>
<organism evidence="2 3">
    <name type="scientific">Sporosarcina luteola</name>
    <dbReference type="NCBI Taxonomy" id="582850"/>
    <lineage>
        <taxon>Bacteria</taxon>
        <taxon>Bacillati</taxon>
        <taxon>Bacillota</taxon>
        <taxon>Bacilli</taxon>
        <taxon>Bacillales</taxon>
        <taxon>Caryophanaceae</taxon>
        <taxon>Sporosarcina</taxon>
    </lineage>
</organism>
<keyword evidence="3" id="KW-1185">Reference proteome</keyword>
<sequence>MALPLKGGVYMVTYEAINILIQFGILHALWAAVLVAMIALCANRKK</sequence>
<dbReference type="Proteomes" id="UP000321901">
    <property type="component" value="Unassembled WGS sequence"/>
</dbReference>
<evidence type="ECO:0000313" key="2">
    <source>
        <dbReference type="EMBL" id="GEN81782.1"/>
    </source>
</evidence>
<accession>A0A511Z2W3</accession>
<keyword evidence="1" id="KW-1133">Transmembrane helix</keyword>
<dbReference type="EMBL" id="BJYL01000003">
    <property type="protein sequence ID" value="GEN81782.1"/>
    <property type="molecule type" value="Genomic_DNA"/>
</dbReference>
<proteinExistence type="predicted"/>
<reference evidence="2 3" key="1">
    <citation type="submission" date="2019-07" db="EMBL/GenBank/DDBJ databases">
        <title>Whole genome shotgun sequence of Sporosarcina luteola NBRC 105378.</title>
        <authorList>
            <person name="Hosoyama A."/>
            <person name="Uohara A."/>
            <person name="Ohji S."/>
            <person name="Ichikawa N."/>
        </authorList>
    </citation>
    <scope>NUCLEOTIDE SEQUENCE [LARGE SCALE GENOMIC DNA]</scope>
    <source>
        <strain evidence="2 3">NBRC 105378</strain>
    </source>
</reference>
<evidence type="ECO:0008006" key="4">
    <source>
        <dbReference type="Google" id="ProtNLM"/>
    </source>
</evidence>
<protein>
    <recommendedName>
        <fullName evidence="4">Holin-like toxin</fullName>
    </recommendedName>
</protein>
<evidence type="ECO:0000313" key="3">
    <source>
        <dbReference type="Proteomes" id="UP000321901"/>
    </source>
</evidence>
<name>A0A511Z2W3_9BACL</name>
<gene>
    <name evidence="2" type="ORF">SLU01_00940</name>
</gene>
<keyword evidence="1" id="KW-0472">Membrane</keyword>
<feature type="transmembrane region" description="Helical" evidence="1">
    <location>
        <begin position="20"/>
        <end position="42"/>
    </location>
</feature>
<dbReference type="AlphaFoldDB" id="A0A511Z2W3"/>